<accession>A0A9N7MIL9</accession>
<evidence type="ECO:0000313" key="1">
    <source>
        <dbReference type="EMBL" id="CAA0811216.1"/>
    </source>
</evidence>
<feature type="non-terminal residue" evidence="1">
    <location>
        <position position="1"/>
    </location>
</feature>
<dbReference type="InterPro" id="IPR035513">
    <property type="entry name" value="Invertase/methylesterase_inhib"/>
</dbReference>
<protein>
    <submittedName>
        <fullName evidence="1">Uncharacterized protein</fullName>
    </submittedName>
</protein>
<comment type="caution">
    <text evidence="1">The sequence shown here is derived from an EMBL/GenBank/DDBJ whole genome shotgun (WGS) entry which is preliminary data.</text>
</comment>
<proteinExistence type="predicted"/>
<dbReference type="AlphaFoldDB" id="A0A9N7MIL9"/>
<feature type="non-terminal residue" evidence="1">
    <location>
        <position position="78"/>
    </location>
</feature>
<dbReference type="SUPFAM" id="SSF101148">
    <property type="entry name" value="Plant invertase/pectin methylesterase inhibitor"/>
    <property type="match status" value="1"/>
</dbReference>
<organism evidence="1 2">
    <name type="scientific">Striga hermonthica</name>
    <name type="common">Purple witchweed</name>
    <name type="synonym">Buchnera hermonthica</name>
    <dbReference type="NCBI Taxonomy" id="68872"/>
    <lineage>
        <taxon>Eukaryota</taxon>
        <taxon>Viridiplantae</taxon>
        <taxon>Streptophyta</taxon>
        <taxon>Embryophyta</taxon>
        <taxon>Tracheophyta</taxon>
        <taxon>Spermatophyta</taxon>
        <taxon>Magnoliopsida</taxon>
        <taxon>eudicotyledons</taxon>
        <taxon>Gunneridae</taxon>
        <taxon>Pentapetalae</taxon>
        <taxon>asterids</taxon>
        <taxon>lamiids</taxon>
        <taxon>Lamiales</taxon>
        <taxon>Orobanchaceae</taxon>
        <taxon>Buchnereae</taxon>
        <taxon>Striga</taxon>
    </lineage>
</organism>
<keyword evidence="2" id="KW-1185">Reference proteome</keyword>
<dbReference type="EMBL" id="CACSLK010008332">
    <property type="protein sequence ID" value="CAA0811216.1"/>
    <property type="molecule type" value="Genomic_DNA"/>
</dbReference>
<evidence type="ECO:0000313" key="2">
    <source>
        <dbReference type="Proteomes" id="UP001153555"/>
    </source>
</evidence>
<dbReference type="OrthoDB" id="1094948at2759"/>
<name>A0A9N7MIL9_STRHE</name>
<sequence>TLLHTSDTLKFISKSLDSERRAEIRYVYDFCRLSYSSGVSELIEALLAFAKGDYRNMLILLGTGDRFLSKCQVVNANR</sequence>
<reference evidence="1" key="1">
    <citation type="submission" date="2019-12" db="EMBL/GenBank/DDBJ databases">
        <authorList>
            <person name="Scholes J."/>
        </authorList>
    </citation>
    <scope>NUCLEOTIDE SEQUENCE</scope>
</reference>
<gene>
    <name evidence="1" type="ORF">SHERM_12428</name>
</gene>
<dbReference type="Proteomes" id="UP001153555">
    <property type="component" value="Unassembled WGS sequence"/>
</dbReference>